<sequence length="525" mass="59849">MPPRPRQRRGVARANPMRRPRRHRPVPNQHVAEDPDLAHGPIDQPPENQPIPNFDIDAIADQVTRAVLDKIQNQPIQPIISTENRTLTQGNDVERYSNIDCQVTSINSELGYNIANNVKIKIINNEYIDLGILVSKPRDPDDQSNNISVKNGSLVISPKSRTSVIVDIQQWTDAFLVFASIYTAAHPHSTSSIFKYIHTIRLGASRTTGQGWKSFDIQFRLKKEKTQNYRGLLWTRNCGFCTCIIILSITNLLLPYKITSLVALNHSDKSYQRHTQQVEPIMIPGQLKELYKRANTPVNCHVLQTLLSLYPKKLDTDLLYYGFLNGFKLNYDGPRVSTDCQNLKSVRCLENEALQIIMKEVELKRIAGPFFWRPLEKLRISPIGLAPKKDGSLRLIHHLSYPHGSSVNYFIDKKYCSVNYTPFDSALEMLATMGKGALAARLDIKSAFRLLPIHPSDFDLLGYKICGLYFVDKCLPFGCSISCSLFEKFSTFLEWEYKKRSNCDNLKHYLDDFFLAGKPNTNQCQ</sequence>
<keyword evidence="2" id="KW-1133">Transmembrane helix</keyword>
<evidence type="ECO:0000313" key="5">
    <source>
        <dbReference type="Proteomes" id="UP001217089"/>
    </source>
</evidence>
<keyword evidence="2" id="KW-0812">Transmembrane</keyword>
<gene>
    <name evidence="4" type="ORF">KUTeg_015650</name>
</gene>
<evidence type="ECO:0000313" key="4">
    <source>
        <dbReference type="EMBL" id="KAJ8307566.1"/>
    </source>
</evidence>
<feature type="transmembrane region" description="Helical" evidence="2">
    <location>
        <begin position="233"/>
        <end position="254"/>
    </location>
</feature>
<reference evidence="4 5" key="1">
    <citation type="submission" date="2022-12" db="EMBL/GenBank/DDBJ databases">
        <title>Chromosome-level genome of Tegillarca granosa.</title>
        <authorList>
            <person name="Kim J."/>
        </authorList>
    </citation>
    <scope>NUCLEOTIDE SEQUENCE [LARGE SCALE GENOMIC DNA]</scope>
    <source>
        <strain evidence="4">Teg-2019</strain>
        <tissue evidence="4">Adductor muscle</tissue>
    </source>
</reference>
<dbReference type="PANTHER" id="PTHR33050:SF8">
    <property type="entry name" value="REVERSE TRANSCRIPTASE DOMAIN-CONTAINING PROTEIN"/>
    <property type="match status" value="1"/>
</dbReference>
<comment type="caution">
    <text evidence="4">The sequence shown here is derived from an EMBL/GenBank/DDBJ whole genome shotgun (WGS) entry which is preliminary data.</text>
</comment>
<evidence type="ECO:0000259" key="3">
    <source>
        <dbReference type="PROSITE" id="PS50878"/>
    </source>
</evidence>
<dbReference type="EMBL" id="JARBDR010000793">
    <property type="protein sequence ID" value="KAJ8307566.1"/>
    <property type="molecule type" value="Genomic_DNA"/>
</dbReference>
<dbReference type="InterPro" id="IPR000477">
    <property type="entry name" value="RT_dom"/>
</dbReference>
<dbReference type="PROSITE" id="PS50878">
    <property type="entry name" value="RT_POL"/>
    <property type="match status" value="1"/>
</dbReference>
<feature type="domain" description="Reverse transcriptase" evidence="3">
    <location>
        <begin position="367"/>
        <end position="525"/>
    </location>
</feature>
<dbReference type="InterPro" id="IPR043502">
    <property type="entry name" value="DNA/RNA_pol_sf"/>
</dbReference>
<dbReference type="InterPro" id="IPR052055">
    <property type="entry name" value="Hepadnavirus_pol/RT"/>
</dbReference>
<proteinExistence type="predicted"/>
<accession>A0ABQ9EQN8</accession>
<feature type="region of interest" description="Disordered" evidence="1">
    <location>
        <begin position="1"/>
        <end position="49"/>
    </location>
</feature>
<feature type="compositionally biased region" description="Basic residues" evidence="1">
    <location>
        <begin position="1"/>
        <end position="25"/>
    </location>
</feature>
<dbReference type="Proteomes" id="UP001217089">
    <property type="component" value="Unassembled WGS sequence"/>
</dbReference>
<organism evidence="4 5">
    <name type="scientific">Tegillarca granosa</name>
    <name type="common">Malaysian cockle</name>
    <name type="synonym">Anadara granosa</name>
    <dbReference type="NCBI Taxonomy" id="220873"/>
    <lineage>
        <taxon>Eukaryota</taxon>
        <taxon>Metazoa</taxon>
        <taxon>Spiralia</taxon>
        <taxon>Lophotrochozoa</taxon>
        <taxon>Mollusca</taxon>
        <taxon>Bivalvia</taxon>
        <taxon>Autobranchia</taxon>
        <taxon>Pteriomorphia</taxon>
        <taxon>Arcoida</taxon>
        <taxon>Arcoidea</taxon>
        <taxon>Arcidae</taxon>
        <taxon>Tegillarca</taxon>
    </lineage>
</organism>
<keyword evidence="2" id="KW-0472">Membrane</keyword>
<evidence type="ECO:0000256" key="2">
    <source>
        <dbReference type="SAM" id="Phobius"/>
    </source>
</evidence>
<dbReference type="SUPFAM" id="SSF56672">
    <property type="entry name" value="DNA/RNA polymerases"/>
    <property type="match status" value="1"/>
</dbReference>
<evidence type="ECO:0000256" key="1">
    <source>
        <dbReference type="SAM" id="MobiDB-lite"/>
    </source>
</evidence>
<name>A0ABQ9EQN8_TEGGR</name>
<dbReference type="PANTHER" id="PTHR33050">
    <property type="entry name" value="REVERSE TRANSCRIPTASE DOMAIN-CONTAINING PROTEIN"/>
    <property type="match status" value="1"/>
</dbReference>
<keyword evidence="5" id="KW-1185">Reference proteome</keyword>
<protein>
    <recommendedName>
        <fullName evidence="3">Reverse transcriptase domain-containing protein</fullName>
    </recommendedName>
</protein>